<reference evidence="3 5" key="1">
    <citation type="submission" date="2024-02" db="EMBL/GenBank/DDBJ databases">
        <authorList>
            <person name="Chen Y."/>
            <person name="Shah S."/>
            <person name="Dougan E. K."/>
            <person name="Thang M."/>
            <person name="Chan C."/>
        </authorList>
    </citation>
    <scope>NUCLEOTIDE SEQUENCE [LARGE SCALE GENOMIC DNA]</scope>
</reference>
<dbReference type="EMBL" id="CAXAMM010000002">
    <property type="protein sequence ID" value="CAK8985278.1"/>
    <property type="molecule type" value="Genomic_DNA"/>
</dbReference>
<dbReference type="EMBL" id="CAXAMM010001113">
    <property type="protein sequence ID" value="CAK8990433.1"/>
    <property type="molecule type" value="Genomic_DNA"/>
</dbReference>
<evidence type="ECO:0000313" key="5">
    <source>
        <dbReference type="Proteomes" id="UP001642464"/>
    </source>
</evidence>
<feature type="transmembrane region" description="Helical" evidence="2">
    <location>
        <begin position="310"/>
        <end position="331"/>
    </location>
</feature>
<dbReference type="Proteomes" id="UP001642464">
    <property type="component" value="Unassembled WGS sequence"/>
</dbReference>
<keyword evidence="2" id="KW-0812">Transmembrane</keyword>
<evidence type="ECO:0000256" key="2">
    <source>
        <dbReference type="SAM" id="Phobius"/>
    </source>
</evidence>
<evidence type="ECO:0000256" key="1">
    <source>
        <dbReference type="SAM" id="MobiDB-lite"/>
    </source>
</evidence>
<evidence type="ECO:0000313" key="3">
    <source>
        <dbReference type="EMBL" id="CAK8985278.1"/>
    </source>
</evidence>
<accession>A0ABP0H655</accession>
<keyword evidence="2" id="KW-1133">Transmembrane helix</keyword>
<feature type="region of interest" description="Disordered" evidence="1">
    <location>
        <begin position="472"/>
        <end position="510"/>
    </location>
</feature>
<feature type="transmembrane region" description="Helical" evidence="2">
    <location>
        <begin position="222"/>
        <end position="240"/>
    </location>
</feature>
<protein>
    <submittedName>
        <fullName evidence="3">Uncharacterized protein</fullName>
    </submittedName>
</protein>
<feature type="transmembrane region" description="Helical" evidence="2">
    <location>
        <begin position="337"/>
        <end position="354"/>
    </location>
</feature>
<feature type="compositionally biased region" description="Basic and acidic residues" evidence="1">
    <location>
        <begin position="432"/>
        <end position="447"/>
    </location>
</feature>
<keyword evidence="2" id="KW-0472">Membrane</keyword>
<comment type="caution">
    <text evidence="3">The sequence shown here is derived from an EMBL/GenBank/DDBJ whole genome shotgun (WGS) entry which is preliminary data.</text>
</comment>
<sequence length="530" mass="57716">MEVLLGSGLSHGAAFALVLVTSLYAWQLCLMILLAWLVVTMGIAANLERSKLRQVHWLLAALEIFAAGTLLSVNAFGSAAPSQLVLSNAELGLDSFRLEDAVLFRSGDEVKIAFFSASEVSVSELSLVEGRSFTSFRQQVVFVAKDACGQEQLWSVSNVSNVSSTAVLHQTLDPRLRLEALAVENDTLYLKASMPCQVGEPTWQSASDLDLSGQCLVSRGTLVAELFLAVLPTVLLSAGLCCRSPSLFTTLFLGIYSMVVVIRLLIDANSSALHEFIFTSLLIYSTLAYGLLITWHLLQPRSCEDWEDLKTWAFAVVPLSFSFSLQLRLGLPEDLHLWRWIVFASLGFLQLLLAQLTGRRWPRLLGLIQLLLSLHQLLGATVRPHLGEGVLRALQWALLGLFGGFLVVLGEADPPGHAPVAARSARSATPEEESKVHPEIVKTKEVDPPEVEDPPPGAPEAAMEAFAQLAAQALGQHAGLPEHQRQAYEKTQQLRQKLEAQPADRVAGPNVADVMALEEDSDAVESMEEV</sequence>
<feature type="transmembrane region" description="Helical" evidence="2">
    <location>
        <begin position="247"/>
        <end position="266"/>
    </location>
</feature>
<feature type="transmembrane region" description="Helical" evidence="2">
    <location>
        <begin position="12"/>
        <end position="45"/>
    </location>
</feature>
<name>A0ABP0H655_9DINO</name>
<proteinExistence type="predicted"/>
<organism evidence="3 5">
    <name type="scientific">Durusdinium trenchii</name>
    <dbReference type="NCBI Taxonomy" id="1381693"/>
    <lineage>
        <taxon>Eukaryota</taxon>
        <taxon>Sar</taxon>
        <taxon>Alveolata</taxon>
        <taxon>Dinophyceae</taxon>
        <taxon>Suessiales</taxon>
        <taxon>Symbiodiniaceae</taxon>
        <taxon>Durusdinium</taxon>
    </lineage>
</organism>
<gene>
    <name evidence="4" type="ORF">SCF082_LOCUS2221</name>
    <name evidence="3" type="ORF">SCF082_LOCUS74</name>
</gene>
<feature type="transmembrane region" description="Helical" evidence="2">
    <location>
        <begin position="57"/>
        <end position="77"/>
    </location>
</feature>
<keyword evidence="5" id="KW-1185">Reference proteome</keyword>
<evidence type="ECO:0000313" key="4">
    <source>
        <dbReference type="EMBL" id="CAK8990433.1"/>
    </source>
</evidence>
<feature type="region of interest" description="Disordered" evidence="1">
    <location>
        <begin position="418"/>
        <end position="459"/>
    </location>
</feature>
<feature type="transmembrane region" description="Helical" evidence="2">
    <location>
        <begin position="278"/>
        <end position="298"/>
    </location>
</feature>